<evidence type="ECO:0000313" key="4">
    <source>
        <dbReference type="EMBL" id="QID79630.1"/>
    </source>
</evidence>
<feature type="compositionally biased region" description="Polar residues" evidence="2">
    <location>
        <begin position="895"/>
        <end position="910"/>
    </location>
</feature>
<feature type="compositionally biased region" description="Low complexity" evidence="2">
    <location>
        <begin position="564"/>
        <end position="575"/>
    </location>
</feature>
<protein>
    <submittedName>
        <fullName evidence="4">Transcriptional activator</fullName>
    </submittedName>
</protein>
<feature type="compositionally biased region" description="Polar residues" evidence="2">
    <location>
        <begin position="939"/>
        <end position="950"/>
    </location>
</feature>
<gene>
    <name evidence="4" type="primary">ASK10_1</name>
    <name evidence="4" type="ORF">GRS66_001907</name>
</gene>
<evidence type="ECO:0000313" key="5">
    <source>
        <dbReference type="Proteomes" id="UP000501346"/>
    </source>
</evidence>
<feature type="region of interest" description="Disordered" evidence="2">
    <location>
        <begin position="895"/>
        <end position="982"/>
    </location>
</feature>
<dbReference type="OrthoDB" id="2264563at2759"/>
<feature type="compositionally biased region" description="Low complexity" evidence="2">
    <location>
        <begin position="912"/>
        <end position="924"/>
    </location>
</feature>
<dbReference type="SMART" id="SM00233">
    <property type="entry name" value="PH"/>
    <property type="match status" value="1"/>
</dbReference>
<dbReference type="InterPro" id="IPR001849">
    <property type="entry name" value="PH_domain"/>
</dbReference>
<feature type="region of interest" description="Disordered" evidence="2">
    <location>
        <begin position="824"/>
        <end position="860"/>
    </location>
</feature>
<accession>A0A6C1DSP7</accession>
<dbReference type="Gene3D" id="2.30.29.30">
    <property type="entry name" value="Pleckstrin-homology domain (PH domain)/Phosphotyrosine-binding domain (PTB)"/>
    <property type="match status" value="1"/>
</dbReference>
<keyword evidence="1" id="KW-0597">Phosphoprotein</keyword>
<dbReference type="EMBL" id="CP048988">
    <property type="protein sequence ID" value="QID79630.1"/>
    <property type="molecule type" value="Genomic_DNA"/>
</dbReference>
<dbReference type="SUPFAM" id="SSF50729">
    <property type="entry name" value="PH domain-like"/>
    <property type="match status" value="1"/>
</dbReference>
<reference evidence="4 5" key="1">
    <citation type="journal article" date="2019" name="BMC Genomics">
        <title>Chromosome level assembly and comparative genome analysis confirm lager-brewing yeasts originated from a single hybridization.</title>
        <authorList>
            <person name="Salazar A.N."/>
            <person name="Gorter de Vries A.R."/>
            <person name="van den Broek M."/>
            <person name="Brouwers N."/>
            <person name="de la Torre Cortes P."/>
            <person name="Kuijpers N.G.A."/>
            <person name="Daran J.G."/>
            <person name="Abeel T."/>
        </authorList>
    </citation>
    <scope>NUCLEOTIDE SEQUENCE [LARGE SCALE GENOMIC DNA]</scope>
    <source>
        <strain evidence="4 5">CBS 1483</strain>
    </source>
</reference>
<dbReference type="InterPro" id="IPR046869">
    <property type="entry name" value="SLM1/RGC1-like_PH"/>
</dbReference>
<feature type="region of interest" description="Disordered" evidence="2">
    <location>
        <begin position="1"/>
        <end position="32"/>
    </location>
</feature>
<dbReference type="Pfam" id="PF20399">
    <property type="entry name" value="PH_20"/>
    <property type="match status" value="1"/>
</dbReference>
<feature type="compositionally biased region" description="Low complexity" evidence="2">
    <location>
        <begin position="958"/>
        <end position="968"/>
    </location>
</feature>
<dbReference type="InterPro" id="IPR046868">
    <property type="entry name" value="BAR_4"/>
</dbReference>
<feature type="domain" description="PH" evidence="3">
    <location>
        <begin position="482"/>
        <end position="722"/>
    </location>
</feature>
<evidence type="ECO:0000259" key="3">
    <source>
        <dbReference type="SMART" id="SM00233"/>
    </source>
</evidence>
<feature type="compositionally biased region" description="Polar residues" evidence="2">
    <location>
        <begin position="1"/>
        <end position="15"/>
    </location>
</feature>
<feature type="region of interest" description="Disordered" evidence="2">
    <location>
        <begin position="553"/>
        <end position="575"/>
    </location>
</feature>
<feature type="region of interest" description="Disordered" evidence="2">
    <location>
        <begin position="202"/>
        <end position="221"/>
    </location>
</feature>
<name>A0A6C1DSP7_SACPS</name>
<evidence type="ECO:0000256" key="2">
    <source>
        <dbReference type="SAM" id="MobiDB-lite"/>
    </source>
</evidence>
<dbReference type="AlphaFoldDB" id="A0A6C1DSP7"/>
<dbReference type="PANTHER" id="PTHR31941:SF15">
    <property type="entry name" value="ACTIVATOR OF SKN7 PROTEIN 10-RELATED"/>
    <property type="match status" value="1"/>
</dbReference>
<keyword evidence="5" id="KW-1185">Reference proteome</keyword>
<dbReference type="Pfam" id="PF20400">
    <property type="entry name" value="BAR_4"/>
    <property type="match status" value="1"/>
</dbReference>
<evidence type="ECO:0000256" key="1">
    <source>
        <dbReference type="ARBA" id="ARBA00022553"/>
    </source>
</evidence>
<feature type="compositionally biased region" description="Polar residues" evidence="2">
    <location>
        <begin position="827"/>
        <end position="860"/>
    </location>
</feature>
<feature type="region of interest" description="Disordered" evidence="2">
    <location>
        <begin position="1124"/>
        <end position="1146"/>
    </location>
</feature>
<feature type="compositionally biased region" description="Polar residues" evidence="2">
    <location>
        <begin position="1132"/>
        <end position="1146"/>
    </location>
</feature>
<sequence>MSDYFSSRPSQTLTPMGNKPSGGGGGDDASSIHSKSSQYLMDILPDSMTLNESVSSTVANNQAKEFILPETDERSPYFINVPIPKAQPTSTTETKKPLAGDEAIDAQFVKEYPTDILVDRFYKWKKILKGLVIYLREVAYAQEQFARINYQLKGSVKFPFLTDIDETTNTITDPFTTAPRGPKKAQPVQKKVGLTDSEQFQMQMQQEQQENAVQAPTDESKMSLAPHEYKPVQTTESDNTSAASGFVKFGSGSIQDIQVILKKYHLSLANQQFKISKEITSTVIPKLEELRKDLRYKITEIKDLHGDFKTNIGAHIQLTSQLLKKYIAAVKFMNAHGIGNDRASPTNKKPHKLDPKHDPYLLKLQLDLQLKRQVAEETYLQEAFINLQSSGLQLEKIIYTKIQHALLRYSALIDSEARLMVKNMCQELQHGIISKPPAFEWDNLVTQHPSCLLNWKSNDPIPPPRKVSDVIYPHMKSPLAKCIKAGYFLKKSELLPTYHQGYFVLTSNYIHEFQSSDFYNLSSSTPNSTKSSAYSSSVSIADTYANANNAKANNHHRQASDVHNSSTTTGGTAGANGIRGIRKKSYLAPIMSIPLNDCTLKDASSTKFVLVGKPTLNENADVRKSSSSTYLSGSSQASLPKYGHETAKIFSKAPFHKFLKGSKPKNKNTKSSELDQFYAAAQKESNNYVTWTFKIVSPEPSEEELKHFKRWVQDLKNLTSFNDTKDRIKFIEDRVMKSHRFKAGHMSRNSVNIGSHTPCLTDSTFTLQDGTTTSVNLKGRAEKPQYIHIQNNSLADFDGNGFRSKVNTPAIDDYGNLITVERRPAQSPHQYSDYMATSGNTTPSYSSGSRPQSMYNGYNPAVSITSNGMMLQQSTANNNTNSTTNLRHQRNISQTSSLPGFSYTSPSLPVNSPGSSNSESSSGGYFAIPLHGNNNNNNYTQRNSEGSSPCYNDDQIRQQQQPLQMQPLSRTSSSSVNVTAMRSTSAGNSITANAPVVPKVMVNNQNVKTVAADQSATAPSSPTMNSSVTTINRESPYQTLKKTNSTGNVPCLTAEKTHAHPAFYKRGNNSAQNLTTSSSTASRVHPIRKHKKNVSFSSLNSLMFSKKGANHGGNLMTNQFMSGGIQEDDGDSTNNDTIKLNQSIYS</sequence>
<organism evidence="4 5">
    <name type="scientific">Saccharomyces pastorianus</name>
    <name type="common">Lager yeast</name>
    <name type="synonym">Saccharomyces cerevisiae x Saccharomyces eubayanus</name>
    <dbReference type="NCBI Taxonomy" id="27292"/>
    <lineage>
        <taxon>Eukaryota</taxon>
        <taxon>Fungi</taxon>
        <taxon>Dikarya</taxon>
        <taxon>Ascomycota</taxon>
        <taxon>Saccharomycotina</taxon>
        <taxon>Saccharomycetes</taxon>
        <taxon>Saccharomycetales</taxon>
        <taxon>Saccharomycetaceae</taxon>
        <taxon>Saccharomyces</taxon>
    </lineage>
</organism>
<dbReference type="InterPro" id="IPR011993">
    <property type="entry name" value="PH-like_dom_sf"/>
</dbReference>
<dbReference type="Proteomes" id="UP000501346">
    <property type="component" value="Chromosome ScVII"/>
</dbReference>
<feature type="compositionally biased region" description="Polar residues" evidence="2">
    <location>
        <begin position="969"/>
        <end position="982"/>
    </location>
</feature>
<dbReference type="PANTHER" id="PTHR31941">
    <property type="entry name" value="CYTOSKELETAL SIGNALING PROTEIN SLM1"/>
    <property type="match status" value="1"/>
</dbReference>
<proteinExistence type="predicted"/>